<evidence type="ECO:0000256" key="4">
    <source>
        <dbReference type="ARBA" id="ARBA00022833"/>
    </source>
</evidence>
<dbReference type="GeneID" id="98145045"/>
<feature type="domain" description="F-box" evidence="7">
    <location>
        <begin position="5"/>
        <end position="42"/>
    </location>
</feature>
<feature type="repeat" description="ANK" evidence="6">
    <location>
        <begin position="667"/>
        <end position="699"/>
    </location>
</feature>
<keyword evidence="4" id="KW-0862">Zinc</keyword>
<feature type="repeat" description="ANK" evidence="6">
    <location>
        <begin position="56"/>
        <end position="88"/>
    </location>
</feature>
<dbReference type="PANTHER" id="PTHR24198:SF165">
    <property type="entry name" value="ANKYRIN REPEAT-CONTAINING PROTEIN-RELATED"/>
    <property type="match status" value="1"/>
</dbReference>
<dbReference type="EMBL" id="JBFXLQ010000045">
    <property type="protein sequence ID" value="KAL2864012.1"/>
    <property type="molecule type" value="Genomic_DNA"/>
</dbReference>
<dbReference type="InterPro" id="IPR043145">
    <property type="entry name" value="Znf_ZZ_sf"/>
</dbReference>
<keyword evidence="9" id="KW-1185">Reference proteome</keyword>
<dbReference type="PANTHER" id="PTHR24198">
    <property type="entry name" value="ANKYRIN REPEAT AND PROTEIN KINASE DOMAIN-CONTAINING PROTEIN"/>
    <property type="match status" value="1"/>
</dbReference>
<dbReference type="InterPro" id="IPR036770">
    <property type="entry name" value="Ankyrin_rpt-contain_sf"/>
</dbReference>
<evidence type="ECO:0000256" key="5">
    <source>
        <dbReference type="ARBA" id="ARBA00023043"/>
    </source>
</evidence>
<feature type="repeat" description="ANK" evidence="6">
    <location>
        <begin position="224"/>
        <end position="256"/>
    </location>
</feature>
<keyword evidence="3" id="KW-0863">Zinc-finger</keyword>
<dbReference type="PRINTS" id="PR01415">
    <property type="entry name" value="ANKYRIN"/>
</dbReference>
<feature type="repeat" description="ANK" evidence="6">
    <location>
        <begin position="460"/>
        <end position="493"/>
    </location>
</feature>
<dbReference type="Pfam" id="PF00023">
    <property type="entry name" value="Ank"/>
    <property type="match status" value="3"/>
</dbReference>
<feature type="repeat" description="ANK" evidence="6">
    <location>
        <begin position="559"/>
        <end position="591"/>
    </location>
</feature>
<evidence type="ECO:0000313" key="8">
    <source>
        <dbReference type="EMBL" id="KAL2864012.1"/>
    </source>
</evidence>
<feature type="repeat" description="ANK" evidence="6">
    <location>
        <begin position="257"/>
        <end position="295"/>
    </location>
</feature>
<feature type="repeat" description="ANK" evidence="6">
    <location>
        <begin position="330"/>
        <end position="362"/>
    </location>
</feature>
<dbReference type="Pfam" id="PF12796">
    <property type="entry name" value="Ank_2"/>
    <property type="match status" value="3"/>
</dbReference>
<dbReference type="Gene3D" id="3.30.60.90">
    <property type="match status" value="1"/>
</dbReference>
<evidence type="ECO:0000256" key="1">
    <source>
        <dbReference type="ARBA" id="ARBA00022723"/>
    </source>
</evidence>
<dbReference type="PROSITE" id="PS50181">
    <property type="entry name" value="FBOX"/>
    <property type="match status" value="1"/>
</dbReference>
<sequence>MEKDSVGLASLPPELILAVGGYLGMRDLNSLVQTAKQFDSLLSPQLYSLGAVHVGIRTTPLIWATGRGHHSTVERLLEKGADPSILVHRTCAFREALRKDNPRILRLLLATGVQPSIEQHQPKSLLQMAVIYDRVEMLRMVLEAAPGHYPDESGEWVNALTVAVHRSRVAAARCLLEAATKTGSSAMENVNASAVLEAVRSGSCDMVRLLAEFGWESWGPLGRNGFTPLHVAAREGDTEMTRLLLSYGSDVSAPDRQRWTPLHRAVSPLGDVSAGHLKVIDLLLEAGANVNSANPRGSTPLHVAIRAGKSLELAEHLIKSGADVNAVNGASDTPFSLAALEGNRAFIQRLLDAGADMEAANGAYALNIAAGQGHVEVIEFLVDAGLDVNRPDGVHRSPLLTAAEHNQLDAMRILLQLGADPNFFDRNGRSAVFETMAWDHVEALKLLLRAGADVSSPIPNGKFYIHYAVTRGLSVDFVQALLDHGADPQAIDPYYHTVLHNAAYNRQYKIVPLLLKAGAAIEARDSRGDTPLLIAAGRNLEVTRELLRGGADANAGKACRQTPLHRCSYATQPELCTLLIEAGADVAAKDHDGRTPLHAAALQGHTDIFEQLLEQYNAKDLDYMARDRSGRSILELAAIGGNTGIISMIAGLVDINMGVHTAHGKHRGVPALHEAILRNQTEAVACLLGLGADPFMLDVFGRTAADWAALEPSGDVLRELLRHGDTFPATDPAKRTSVLKASVAGLASRILEGDAAGLYELAKCLQYLGDLESAAAVFAETEAFCDKCTRKIPQPDMRFVCTECPAIDLCAACMTEYETENFQVQICRGHRFWGLVVSDHRLPGQPFEGEELEAGRREWLQNLVAVYSDTN</sequence>
<dbReference type="RefSeq" id="XP_070882991.1">
    <property type="nucleotide sequence ID" value="XM_071029973.1"/>
</dbReference>
<name>A0ABR4LKX9_9EURO</name>
<feature type="repeat" description="ANK" evidence="6">
    <location>
        <begin position="592"/>
        <end position="614"/>
    </location>
</feature>
<keyword evidence="2" id="KW-0677">Repeat</keyword>
<evidence type="ECO:0000259" key="7">
    <source>
        <dbReference type="PROSITE" id="PS50181"/>
    </source>
</evidence>
<feature type="repeat" description="ANK" evidence="6">
    <location>
        <begin position="296"/>
        <end position="329"/>
    </location>
</feature>
<dbReference type="PROSITE" id="PS50297">
    <property type="entry name" value="ANK_REP_REGION"/>
    <property type="match status" value="8"/>
</dbReference>
<comment type="caution">
    <text evidence="8">The sequence shown here is derived from an EMBL/GenBank/DDBJ whole genome shotgun (WGS) entry which is preliminary data.</text>
</comment>
<proteinExistence type="predicted"/>
<dbReference type="SUPFAM" id="SSF57850">
    <property type="entry name" value="RING/U-box"/>
    <property type="match status" value="1"/>
</dbReference>
<accession>A0ABR4LKX9</accession>
<protein>
    <submittedName>
        <fullName evidence="8">Ankyrin repeat-containing domain protein</fullName>
    </submittedName>
</protein>
<keyword evidence="1" id="KW-0479">Metal-binding</keyword>
<keyword evidence="5 6" id="KW-0040">ANK repeat</keyword>
<dbReference type="Proteomes" id="UP001610432">
    <property type="component" value="Unassembled WGS sequence"/>
</dbReference>
<dbReference type="InterPro" id="IPR001810">
    <property type="entry name" value="F-box_dom"/>
</dbReference>
<evidence type="ECO:0000256" key="2">
    <source>
        <dbReference type="ARBA" id="ARBA00022737"/>
    </source>
</evidence>
<organism evidence="8 9">
    <name type="scientific">Aspergillus lucknowensis</name>
    <dbReference type="NCBI Taxonomy" id="176173"/>
    <lineage>
        <taxon>Eukaryota</taxon>
        <taxon>Fungi</taxon>
        <taxon>Dikarya</taxon>
        <taxon>Ascomycota</taxon>
        <taxon>Pezizomycotina</taxon>
        <taxon>Eurotiomycetes</taxon>
        <taxon>Eurotiomycetidae</taxon>
        <taxon>Eurotiales</taxon>
        <taxon>Aspergillaceae</taxon>
        <taxon>Aspergillus</taxon>
        <taxon>Aspergillus subgen. Nidulantes</taxon>
    </lineage>
</organism>
<feature type="repeat" description="ANK" evidence="6">
    <location>
        <begin position="394"/>
        <end position="426"/>
    </location>
</feature>
<dbReference type="Gene3D" id="1.25.40.20">
    <property type="entry name" value="Ankyrin repeat-containing domain"/>
    <property type="match status" value="5"/>
</dbReference>
<dbReference type="PROSITE" id="PS50088">
    <property type="entry name" value="ANK_REPEAT"/>
    <property type="match status" value="12"/>
</dbReference>
<evidence type="ECO:0000256" key="3">
    <source>
        <dbReference type="ARBA" id="ARBA00022771"/>
    </source>
</evidence>
<evidence type="ECO:0000313" key="9">
    <source>
        <dbReference type="Proteomes" id="UP001610432"/>
    </source>
</evidence>
<dbReference type="SMART" id="SM00248">
    <property type="entry name" value="ANK"/>
    <property type="match status" value="19"/>
</dbReference>
<feature type="repeat" description="ANK" evidence="6">
    <location>
        <begin position="361"/>
        <end position="393"/>
    </location>
</feature>
<evidence type="ECO:0000256" key="6">
    <source>
        <dbReference type="PROSITE-ProRule" id="PRU00023"/>
    </source>
</evidence>
<feature type="repeat" description="ANK" evidence="6">
    <location>
        <begin position="494"/>
        <end position="526"/>
    </location>
</feature>
<reference evidence="8 9" key="1">
    <citation type="submission" date="2024-07" db="EMBL/GenBank/DDBJ databases">
        <title>Section-level genome sequencing and comparative genomics of Aspergillus sections Usti and Cavernicolus.</title>
        <authorList>
            <consortium name="Lawrence Berkeley National Laboratory"/>
            <person name="Nybo J.L."/>
            <person name="Vesth T.C."/>
            <person name="Theobald S."/>
            <person name="Frisvad J.C."/>
            <person name="Larsen T.O."/>
            <person name="Kjaerboelling I."/>
            <person name="Rothschild-Mancinelli K."/>
            <person name="Lyhne E.K."/>
            <person name="Kogle M.E."/>
            <person name="Barry K."/>
            <person name="Clum A."/>
            <person name="Na H."/>
            <person name="Ledsgaard L."/>
            <person name="Lin J."/>
            <person name="Lipzen A."/>
            <person name="Kuo A."/>
            <person name="Riley R."/>
            <person name="Mondo S."/>
            <person name="Labutti K."/>
            <person name="Haridas S."/>
            <person name="Pangalinan J."/>
            <person name="Salamov A.A."/>
            <person name="Simmons B.A."/>
            <person name="Magnuson J.K."/>
            <person name="Chen J."/>
            <person name="Drula E."/>
            <person name="Henrissat B."/>
            <person name="Wiebenga A."/>
            <person name="Lubbers R.J."/>
            <person name="Gomes A.C."/>
            <person name="Macurrencykelacurrency M.R."/>
            <person name="Stajich J."/>
            <person name="Grigoriev I.V."/>
            <person name="Mortensen U.H."/>
            <person name="De Vries R.P."/>
            <person name="Baker S.E."/>
            <person name="Andersen M.R."/>
        </authorList>
    </citation>
    <scope>NUCLEOTIDE SEQUENCE [LARGE SCALE GENOMIC DNA]</scope>
    <source>
        <strain evidence="8 9">CBS 449.75</strain>
    </source>
</reference>
<dbReference type="SUPFAM" id="SSF48403">
    <property type="entry name" value="Ankyrin repeat"/>
    <property type="match status" value="3"/>
</dbReference>
<gene>
    <name evidence="8" type="ORF">BJX67DRAFT_362234</name>
</gene>
<dbReference type="InterPro" id="IPR002110">
    <property type="entry name" value="Ankyrin_rpt"/>
</dbReference>